<evidence type="ECO:0000313" key="4">
    <source>
        <dbReference type="Proteomes" id="UP000671399"/>
    </source>
</evidence>
<protein>
    <recommendedName>
        <fullName evidence="2">UBC core domain-containing protein</fullName>
    </recommendedName>
</protein>
<feature type="domain" description="UBC core" evidence="2">
    <location>
        <begin position="61"/>
        <end position="134"/>
    </location>
</feature>
<name>A0ABS3V4H0_9ACTN</name>
<feature type="compositionally biased region" description="Basic and acidic residues" evidence="1">
    <location>
        <begin position="211"/>
        <end position="222"/>
    </location>
</feature>
<dbReference type="CDD" id="cd00195">
    <property type="entry name" value="UBCc_UEV"/>
    <property type="match status" value="1"/>
</dbReference>
<dbReference type="Pfam" id="PF00179">
    <property type="entry name" value="UQ_con"/>
    <property type="match status" value="1"/>
</dbReference>
<organism evidence="3 4">
    <name type="scientific">Micromonospora antibiotica</name>
    <dbReference type="NCBI Taxonomy" id="2807623"/>
    <lineage>
        <taxon>Bacteria</taxon>
        <taxon>Bacillati</taxon>
        <taxon>Actinomycetota</taxon>
        <taxon>Actinomycetes</taxon>
        <taxon>Micromonosporales</taxon>
        <taxon>Micromonosporaceae</taxon>
        <taxon>Micromonospora</taxon>
    </lineage>
</organism>
<evidence type="ECO:0000259" key="2">
    <source>
        <dbReference type="Pfam" id="PF00179"/>
    </source>
</evidence>
<dbReference type="InterPro" id="IPR000608">
    <property type="entry name" value="UBC"/>
</dbReference>
<dbReference type="InterPro" id="IPR016135">
    <property type="entry name" value="UBQ-conjugating_enzyme/RWD"/>
</dbReference>
<feature type="region of interest" description="Disordered" evidence="1">
    <location>
        <begin position="163"/>
        <end position="222"/>
    </location>
</feature>
<reference evidence="3 4" key="1">
    <citation type="submission" date="2021-03" db="EMBL/GenBank/DDBJ databases">
        <authorList>
            <person name="Lee D.-H."/>
        </authorList>
    </citation>
    <scope>NUCLEOTIDE SEQUENCE [LARGE SCALE GENOMIC DNA]</scope>
    <source>
        <strain evidence="3 4">MMS20-R2-23</strain>
    </source>
</reference>
<accession>A0ABS3V4H0</accession>
<evidence type="ECO:0000313" key="3">
    <source>
        <dbReference type="EMBL" id="MBO4160485.1"/>
    </source>
</evidence>
<sequence>MAMTPRDRRLDTEYTDMRQLVRASSMVTFTAHGLPPTRYDVVLTCRGLVFNQEELGLSSHHEFTLTLGGSFPLLPPEIVWKTPIFHPNIRPPRVCTGDIWYPGMSVAELCVQLCELVQYKSFNIYDPLDRGAARWLGINLEADEPVVPIDPTPVRDLAFDLDLRPRASPPPAGPDLPSTEPGQPPAGPDLPSTEPGPALVEPGLATVEPDSTGREGGPDEQA</sequence>
<proteinExistence type="predicted"/>
<comment type="caution">
    <text evidence="3">The sequence shown here is derived from an EMBL/GenBank/DDBJ whole genome shotgun (WGS) entry which is preliminary data.</text>
</comment>
<dbReference type="Gene3D" id="3.10.110.10">
    <property type="entry name" value="Ubiquitin Conjugating Enzyme"/>
    <property type="match status" value="1"/>
</dbReference>
<dbReference type="SUPFAM" id="SSF54495">
    <property type="entry name" value="UBC-like"/>
    <property type="match status" value="1"/>
</dbReference>
<evidence type="ECO:0000256" key="1">
    <source>
        <dbReference type="SAM" id="MobiDB-lite"/>
    </source>
</evidence>
<dbReference type="EMBL" id="JAGFWR010000002">
    <property type="protein sequence ID" value="MBO4160485.1"/>
    <property type="molecule type" value="Genomic_DNA"/>
</dbReference>
<dbReference type="Proteomes" id="UP000671399">
    <property type="component" value="Unassembled WGS sequence"/>
</dbReference>
<dbReference type="RefSeq" id="WP_208566143.1">
    <property type="nucleotide sequence ID" value="NZ_JAGFWR010000002.1"/>
</dbReference>
<gene>
    <name evidence="3" type="ORF">JQN83_06605</name>
</gene>
<keyword evidence="4" id="KW-1185">Reference proteome</keyword>